<name>D3RZ14_FERPA</name>
<gene>
    <name evidence="2" type="ordered locus">Ferp_1578</name>
</gene>
<proteinExistence type="predicted"/>
<dbReference type="PaxDb" id="589924-Ferp_1578"/>
<keyword evidence="1" id="KW-0812">Transmembrane</keyword>
<dbReference type="KEGG" id="fpl:Ferp_1578"/>
<evidence type="ECO:0000313" key="2">
    <source>
        <dbReference type="EMBL" id="ADC65727.1"/>
    </source>
</evidence>
<sequence>MNLVLFSLLNFLIWLVIPAYCIYLYLTRRLKGALVIAAGFATQMAVSLLLPVFTGGTIQNAQIFMFAILLFSNVILAVLFIYGLHLLVKDGV</sequence>
<dbReference type="STRING" id="589924.Ferp_1578"/>
<dbReference type="Proteomes" id="UP000002613">
    <property type="component" value="Chromosome"/>
</dbReference>
<protein>
    <submittedName>
        <fullName evidence="2">Uncharacterized protein</fullName>
    </submittedName>
</protein>
<accession>D3RZ14</accession>
<reference evidence="2 3" key="2">
    <citation type="journal article" date="2011" name="Stand. Genomic Sci.">
        <title>Complete genome sequence of Ferroglobus placidus AEDII12DO.</title>
        <authorList>
            <person name="Anderson I."/>
            <person name="Risso C."/>
            <person name="Holmes D."/>
            <person name="Lucas S."/>
            <person name="Copeland A."/>
            <person name="Lapidus A."/>
            <person name="Cheng J.F."/>
            <person name="Bruce D."/>
            <person name="Goodwin L."/>
            <person name="Pitluck S."/>
            <person name="Saunders E."/>
            <person name="Brettin T."/>
            <person name="Detter J.C."/>
            <person name="Han C."/>
            <person name="Tapia R."/>
            <person name="Larimer F."/>
            <person name="Land M."/>
            <person name="Hauser L."/>
            <person name="Woyke T."/>
            <person name="Lovley D."/>
            <person name="Kyrpides N."/>
            <person name="Ivanova N."/>
        </authorList>
    </citation>
    <scope>NUCLEOTIDE SEQUENCE [LARGE SCALE GENOMIC DNA]</scope>
    <source>
        <strain evidence="3">DSM 10642 / AEDII12DO</strain>
    </source>
</reference>
<dbReference type="AlphaFoldDB" id="D3RZ14"/>
<dbReference type="GeneID" id="8779099"/>
<evidence type="ECO:0000256" key="1">
    <source>
        <dbReference type="SAM" id="Phobius"/>
    </source>
</evidence>
<dbReference type="HOGENOM" id="CLU_2406217_0_0_2"/>
<keyword evidence="3" id="KW-1185">Reference proteome</keyword>
<organism evidence="2 3">
    <name type="scientific">Ferroglobus placidus (strain DSM 10642 / AEDII12DO)</name>
    <dbReference type="NCBI Taxonomy" id="589924"/>
    <lineage>
        <taxon>Archaea</taxon>
        <taxon>Methanobacteriati</taxon>
        <taxon>Methanobacteriota</taxon>
        <taxon>Archaeoglobi</taxon>
        <taxon>Archaeoglobales</taxon>
        <taxon>Archaeoglobaceae</taxon>
        <taxon>Ferroglobus</taxon>
    </lineage>
</organism>
<evidence type="ECO:0000313" key="3">
    <source>
        <dbReference type="Proteomes" id="UP000002613"/>
    </source>
</evidence>
<dbReference type="RefSeq" id="WP_012966067.1">
    <property type="nucleotide sequence ID" value="NC_013849.1"/>
</dbReference>
<dbReference type="EMBL" id="CP001899">
    <property type="protein sequence ID" value="ADC65727.1"/>
    <property type="molecule type" value="Genomic_DNA"/>
</dbReference>
<reference evidence="3" key="1">
    <citation type="submission" date="2010-02" db="EMBL/GenBank/DDBJ databases">
        <title>Complete sequence of Ferroglobus placidus DSM 10642.</title>
        <authorList>
            <consortium name="US DOE Joint Genome Institute"/>
            <person name="Lucas S."/>
            <person name="Copeland A."/>
            <person name="Lapidus A."/>
            <person name="Cheng J.-F."/>
            <person name="Bruce D."/>
            <person name="Goodwin L."/>
            <person name="Pitluck S."/>
            <person name="Saunders E."/>
            <person name="Brettin T."/>
            <person name="Detter J.C."/>
            <person name="Han C."/>
            <person name="Tapia R."/>
            <person name="Larimer F."/>
            <person name="Land M."/>
            <person name="Hauser L."/>
            <person name="Kyrpides N."/>
            <person name="Ivanova N."/>
            <person name="Holmes D."/>
            <person name="Lovley D."/>
            <person name="Kyrpides N."/>
            <person name="Anderson I.J."/>
            <person name="Woyke T."/>
        </authorList>
    </citation>
    <scope>NUCLEOTIDE SEQUENCE [LARGE SCALE GENOMIC DNA]</scope>
    <source>
        <strain evidence="3">DSM 10642 / AEDII12DO</strain>
    </source>
</reference>
<feature type="transmembrane region" description="Helical" evidence="1">
    <location>
        <begin position="65"/>
        <end position="88"/>
    </location>
</feature>
<keyword evidence="1" id="KW-1133">Transmembrane helix</keyword>
<keyword evidence="1" id="KW-0472">Membrane</keyword>
<feature type="transmembrane region" description="Helical" evidence="1">
    <location>
        <begin position="6"/>
        <end position="26"/>
    </location>
</feature>
<feature type="transmembrane region" description="Helical" evidence="1">
    <location>
        <begin position="33"/>
        <end position="53"/>
    </location>
</feature>